<dbReference type="GeneID" id="109485388"/>
<evidence type="ECO:0000256" key="4">
    <source>
        <dbReference type="SAM" id="MobiDB-lite"/>
    </source>
</evidence>
<reference evidence="7" key="1">
    <citation type="submission" date="2025-08" db="UniProtKB">
        <authorList>
            <consortium name="RefSeq"/>
        </authorList>
    </citation>
    <scope>IDENTIFICATION</scope>
    <source>
        <tissue evidence="7">Gonad</tissue>
    </source>
</reference>
<dbReference type="KEGG" id="bbel:109485388"/>
<evidence type="ECO:0000259" key="5">
    <source>
        <dbReference type="PROSITE" id="PS50041"/>
    </source>
</evidence>
<gene>
    <name evidence="7" type="primary">LOC109485388</name>
</gene>
<feature type="compositionally biased region" description="Basic and acidic residues" evidence="4">
    <location>
        <begin position="24"/>
        <end position="38"/>
    </location>
</feature>
<dbReference type="OrthoDB" id="441660at2759"/>
<name>A0A6P5ADV3_BRABE</name>
<dbReference type="PANTHER" id="PTHR22799:SF6">
    <property type="entry name" value="C-TYPE LECTIN DOMAIN FAMILY 4 MEMBER M-LIKE"/>
    <property type="match status" value="1"/>
</dbReference>
<organism evidence="6 7">
    <name type="scientific">Branchiostoma belcheri</name>
    <name type="common">Amphioxus</name>
    <dbReference type="NCBI Taxonomy" id="7741"/>
    <lineage>
        <taxon>Eukaryota</taxon>
        <taxon>Metazoa</taxon>
        <taxon>Chordata</taxon>
        <taxon>Cephalochordata</taxon>
        <taxon>Leptocardii</taxon>
        <taxon>Amphioxiformes</taxon>
        <taxon>Branchiostomatidae</taxon>
        <taxon>Branchiostoma</taxon>
    </lineage>
</organism>
<dbReference type="PANTHER" id="PTHR22799">
    <property type="entry name" value="TETRANECTIN-RELATED"/>
    <property type="match status" value="1"/>
</dbReference>
<dbReference type="RefSeq" id="XP_019644509.1">
    <property type="nucleotide sequence ID" value="XM_019788950.1"/>
</dbReference>
<dbReference type="InterPro" id="IPR051663">
    <property type="entry name" value="CLec_Tetranectin-domain"/>
</dbReference>
<feature type="region of interest" description="Disordered" evidence="4">
    <location>
        <begin position="103"/>
        <end position="122"/>
    </location>
</feature>
<dbReference type="SUPFAM" id="SSF56436">
    <property type="entry name" value="C-type lectin-like"/>
    <property type="match status" value="1"/>
</dbReference>
<sequence length="405" mass="45695">MYEQGEHVPFSEPGSGQASGPPHEPSDKCQEEYQEAERVYYTIKDQDLPQSSQEARRQEESPQPGIKTSEPPPQPLPVHQRNSASDKCQEEYQEAERVYYTIKDQDLPHESPPQSRSDGTSVRRGLRSFIRSHCSCLAAGIAVLLSLGSVGLAPLTFSNKEGISQLSTTVDVWNRDLHQLSTIVDALKRDQNDTHQPSTTSGASKCDQDDIYQLSTAVDALPLRRDQDGMRNLSITVDALKRHLDKVENRITILEQRLDEMTKTPASCPGGYTMWRGICYKAFDTQKTFSEAEATCGEDGGTLAMPRDNETNAFLISLYRTVSDTWPTAWFWFDLHDRREEGRFEWVDGSPLGAFNSWGFREPNDRMGDEDCVRYASLVSEKDKWNDIQCHKKFNFLCQTAPGGP</sequence>
<dbReference type="SMART" id="SM00034">
    <property type="entry name" value="CLECT"/>
    <property type="match status" value="1"/>
</dbReference>
<dbReference type="Gene3D" id="3.10.100.10">
    <property type="entry name" value="Mannose-Binding Protein A, subunit A"/>
    <property type="match status" value="1"/>
</dbReference>
<dbReference type="AlphaFoldDB" id="A0A6P5ADV3"/>
<feature type="coiled-coil region" evidence="3">
    <location>
        <begin position="230"/>
        <end position="264"/>
    </location>
</feature>
<dbReference type="GO" id="GO:0030246">
    <property type="term" value="F:carbohydrate binding"/>
    <property type="evidence" value="ECO:0007669"/>
    <property type="project" value="UniProtKB-KW"/>
</dbReference>
<evidence type="ECO:0000313" key="7">
    <source>
        <dbReference type="RefSeq" id="XP_019644509.1"/>
    </source>
</evidence>
<keyword evidence="3" id="KW-0175">Coiled coil</keyword>
<dbReference type="InterPro" id="IPR001304">
    <property type="entry name" value="C-type_lectin-like"/>
</dbReference>
<evidence type="ECO:0000256" key="2">
    <source>
        <dbReference type="ARBA" id="ARBA00023157"/>
    </source>
</evidence>
<dbReference type="Proteomes" id="UP000515135">
    <property type="component" value="Unplaced"/>
</dbReference>
<proteinExistence type="predicted"/>
<dbReference type="FunFam" id="3.10.100.10:FF:000103">
    <property type="entry name" value="Uncharacterized protein"/>
    <property type="match status" value="1"/>
</dbReference>
<dbReference type="PROSITE" id="PS50041">
    <property type="entry name" value="C_TYPE_LECTIN_2"/>
    <property type="match status" value="1"/>
</dbReference>
<keyword evidence="1" id="KW-0430">Lectin</keyword>
<evidence type="ECO:0000313" key="6">
    <source>
        <dbReference type="Proteomes" id="UP000515135"/>
    </source>
</evidence>
<dbReference type="InterPro" id="IPR016186">
    <property type="entry name" value="C-type_lectin-like/link_sf"/>
</dbReference>
<feature type="domain" description="C-type lectin" evidence="5">
    <location>
        <begin position="275"/>
        <end position="399"/>
    </location>
</feature>
<dbReference type="InterPro" id="IPR016187">
    <property type="entry name" value="CTDL_fold"/>
</dbReference>
<evidence type="ECO:0000256" key="1">
    <source>
        <dbReference type="ARBA" id="ARBA00022734"/>
    </source>
</evidence>
<evidence type="ECO:0000256" key="3">
    <source>
        <dbReference type="SAM" id="Coils"/>
    </source>
</evidence>
<protein>
    <submittedName>
        <fullName evidence="7">C-type lectin domain family 4 member M-like</fullName>
    </submittedName>
</protein>
<keyword evidence="2" id="KW-1015">Disulfide bond</keyword>
<accession>A0A6P5ADV3</accession>
<dbReference type="InterPro" id="IPR018378">
    <property type="entry name" value="C-type_lectin_CS"/>
</dbReference>
<keyword evidence="6" id="KW-1185">Reference proteome</keyword>
<dbReference type="Gene3D" id="1.20.1480.30">
    <property type="entry name" value="Designed four-helix bundle protein"/>
    <property type="match status" value="1"/>
</dbReference>
<dbReference type="PROSITE" id="PS00615">
    <property type="entry name" value="C_TYPE_LECTIN_1"/>
    <property type="match status" value="1"/>
</dbReference>
<feature type="region of interest" description="Disordered" evidence="4">
    <location>
        <begin position="1"/>
        <end position="90"/>
    </location>
</feature>
<dbReference type="Pfam" id="PF00059">
    <property type="entry name" value="Lectin_C"/>
    <property type="match status" value="1"/>
</dbReference>